<feature type="compositionally biased region" description="Polar residues" evidence="1">
    <location>
        <begin position="7"/>
        <end position="22"/>
    </location>
</feature>
<keyword evidence="4" id="KW-1185">Reference proteome</keyword>
<dbReference type="InterPro" id="IPR052584">
    <property type="entry name" value="U2_snRNP_Complex_Component"/>
</dbReference>
<dbReference type="OrthoDB" id="10260794at2759"/>
<gene>
    <name evidence="3" type="ORF">NEOLI_002847</name>
</gene>
<name>A0A1U7LQA0_NEOID</name>
<dbReference type="Pfam" id="PF04046">
    <property type="entry name" value="PSP"/>
    <property type="match status" value="1"/>
</dbReference>
<evidence type="ECO:0000313" key="4">
    <source>
        <dbReference type="Proteomes" id="UP000186594"/>
    </source>
</evidence>
<sequence>MPVLDLLQNSNPDPSACQNPSRAQLKRLKRRLRKKPLQNDQDDLPQSEESSQPQSQKLNQQESNQQYSNQQYQNHSHQSLLLDIDHDDPTYSVFKHVLDKFYFQDSSDSLPPEKGQVYYSDDGDVPSEEDQTDSNPKLSKKKAKRMNRMTVAELKQQVKHPDLVEWTDVSAPDPKLLLHLKSARNAVPVPAHWAQKRDYLASKKGVEKPPFELPDFIRATGIAEMRDSTREREENQTLRQKMRAKVQPKMGKLDIDYQKLHDAFFRFQTKPHLTDYGEVYYEGKEYEANLKDRRPGDLSDELKDALSIPPGAPPPWLINMQRFGPPPSYPALKIPGLNAPLPHGIGALWGYHPGGWGKPPVDEYNRPLYGDVFGTMKTAAPLEKGEPIQKVMWGEIEDYGDEDDQEEDDNDQELQQDVEMAEPDGEAILDGLATPSGIATPSGFASSVPSGIETPDFIELRKQRAQEDDQAQLYTILPEKEKSIRGFMGSQHGYDMSSVNKPPMLTDQPARKRKGDVDVAIDPEALESGRLSKDAVKAAYDGEIDRQKLERQAFQEDLSDMVTEHSQRQNKKIQQQQQQQQQQAGKSGDKKREKFKF</sequence>
<accession>A0A1U7LQA0</accession>
<feature type="compositionally biased region" description="Acidic residues" evidence="1">
    <location>
        <begin position="121"/>
        <end position="132"/>
    </location>
</feature>
<organism evidence="3 4">
    <name type="scientific">Neolecta irregularis (strain DAH-3)</name>
    <dbReference type="NCBI Taxonomy" id="1198029"/>
    <lineage>
        <taxon>Eukaryota</taxon>
        <taxon>Fungi</taxon>
        <taxon>Dikarya</taxon>
        <taxon>Ascomycota</taxon>
        <taxon>Taphrinomycotina</taxon>
        <taxon>Neolectales</taxon>
        <taxon>Neolectaceae</taxon>
        <taxon>Neolecta</taxon>
    </lineage>
</organism>
<comment type="caution">
    <text evidence="3">The sequence shown here is derived from an EMBL/GenBank/DDBJ whole genome shotgun (WGS) entry which is preliminary data.</text>
</comment>
<evidence type="ECO:0000313" key="3">
    <source>
        <dbReference type="EMBL" id="OLL24850.1"/>
    </source>
</evidence>
<dbReference type="Proteomes" id="UP000186594">
    <property type="component" value="Unassembled WGS sequence"/>
</dbReference>
<dbReference type="STRING" id="1198029.A0A1U7LQA0"/>
<evidence type="ECO:0000259" key="2">
    <source>
        <dbReference type="SMART" id="SM00581"/>
    </source>
</evidence>
<feature type="region of interest" description="Disordered" evidence="1">
    <location>
        <begin position="488"/>
        <end position="535"/>
    </location>
</feature>
<dbReference type="AlphaFoldDB" id="A0A1U7LQA0"/>
<dbReference type="PANTHER" id="PTHR12785">
    <property type="entry name" value="SPLICING FACTOR 3B"/>
    <property type="match status" value="1"/>
</dbReference>
<dbReference type="EMBL" id="LXFE01000595">
    <property type="protein sequence ID" value="OLL24850.1"/>
    <property type="molecule type" value="Genomic_DNA"/>
</dbReference>
<proteinExistence type="predicted"/>
<dbReference type="GO" id="GO:0005686">
    <property type="term" value="C:U2 snRNP"/>
    <property type="evidence" value="ECO:0007669"/>
    <property type="project" value="EnsemblFungi"/>
</dbReference>
<dbReference type="InterPro" id="IPR006568">
    <property type="entry name" value="PSP_pro-rich"/>
</dbReference>
<feature type="domain" description="PSP proline-rich" evidence="2">
    <location>
        <begin position="290"/>
        <end position="343"/>
    </location>
</feature>
<dbReference type="Pfam" id="PF04037">
    <property type="entry name" value="DUF382"/>
    <property type="match status" value="1"/>
</dbReference>
<evidence type="ECO:0000256" key="1">
    <source>
        <dbReference type="SAM" id="MobiDB-lite"/>
    </source>
</evidence>
<protein>
    <submittedName>
        <fullName evidence="3">Splicing factor 3B subunit 2</fullName>
    </submittedName>
</protein>
<dbReference type="InterPro" id="IPR007180">
    <property type="entry name" value="DUF382"/>
</dbReference>
<dbReference type="OMA" id="KGEPIGQ"/>
<dbReference type="GO" id="GO:0071014">
    <property type="term" value="C:post-mRNA release spliceosomal complex"/>
    <property type="evidence" value="ECO:0007669"/>
    <property type="project" value="EnsemblFungi"/>
</dbReference>
<feature type="region of interest" description="Disordered" evidence="1">
    <location>
        <begin position="551"/>
        <end position="597"/>
    </location>
</feature>
<feature type="region of interest" description="Disordered" evidence="1">
    <location>
        <begin position="1"/>
        <end position="76"/>
    </location>
</feature>
<feature type="compositionally biased region" description="Basic and acidic residues" evidence="1">
    <location>
        <begin position="587"/>
        <end position="597"/>
    </location>
</feature>
<feature type="compositionally biased region" description="Low complexity" evidence="1">
    <location>
        <begin position="574"/>
        <end position="583"/>
    </location>
</feature>
<feature type="compositionally biased region" description="Low complexity" evidence="1">
    <location>
        <begin position="47"/>
        <end position="76"/>
    </location>
</feature>
<feature type="compositionally biased region" description="Basic residues" evidence="1">
    <location>
        <begin position="24"/>
        <end position="36"/>
    </location>
</feature>
<dbReference type="SMART" id="SM00581">
    <property type="entry name" value="PSP"/>
    <property type="match status" value="1"/>
</dbReference>
<feature type="region of interest" description="Disordered" evidence="1">
    <location>
        <begin position="105"/>
        <end position="145"/>
    </location>
</feature>
<dbReference type="PANTHER" id="PTHR12785:SF6">
    <property type="entry name" value="SPLICING FACTOR 3B SUBUNIT 2"/>
    <property type="match status" value="1"/>
</dbReference>
<reference evidence="3 4" key="1">
    <citation type="submission" date="2016-04" db="EMBL/GenBank/DDBJ databases">
        <title>Evolutionary innovation and constraint leading to complex multicellularity in the Ascomycota.</title>
        <authorList>
            <person name="Cisse O."/>
            <person name="Nguyen A."/>
            <person name="Hewitt D.A."/>
            <person name="Jedd G."/>
            <person name="Stajich J.E."/>
        </authorList>
    </citation>
    <scope>NUCLEOTIDE SEQUENCE [LARGE SCALE GENOMIC DNA]</scope>
    <source>
        <strain evidence="3 4">DAH-3</strain>
    </source>
</reference>